<feature type="compositionally biased region" description="Basic and acidic residues" evidence="1">
    <location>
        <begin position="759"/>
        <end position="777"/>
    </location>
</feature>
<accession>A0A0P1G436</accession>
<feature type="compositionally biased region" description="Acidic residues" evidence="1">
    <location>
        <begin position="244"/>
        <end position="254"/>
    </location>
</feature>
<feature type="region of interest" description="Disordered" evidence="1">
    <location>
        <begin position="877"/>
        <end position="964"/>
    </location>
</feature>
<feature type="compositionally biased region" description="Polar residues" evidence="1">
    <location>
        <begin position="662"/>
        <end position="673"/>
    </location>
</feature>
<feature type="compositionally biased region" description="Acidic residues" evidence="1">
    <location>
        <begin position="170"/>
        <end position="185"/>
    </location>
</feature>
<organism evidence="2 3">
    <name type="scientific">Thalassovita gelatinovora</name>
    <name type="common">Thalassobius gelatinovorus</name>
    <dbReference type="NCBI Taxonomy" id="53501"/>
    <lineage>
        <taxon>Bacteria</taxon>
        <taxon>Pseudomonadati</taxon>
        <taxon>Pseudomonadota</taxon>
        <taxon>Alphaproteobacteria</taxon>
        <taxon>Rhodobacterales</taxon>
        <taxon>Roseobacteraceae</taxon>
        <taxon>Thalassovita</taxon>
    </lineage>
</organism>
<feature type="compositionally biased region" description="Acidic residues" evidence="1">
    <location>
        <begin position="778"/>
        <end position="789"/>
    </location>
</feature>
<feature type="compositionally biased region" description="Basic residues" evidence="1">
    <location>
        <begin position="61"/>
        <end position="72"/>
    </location>
</feature>
<feature type="compositionally biased region" description="Low complexity" evidence="1">
    <location>
        <begin position="823"/>
        <end position="838"/>
    </location>
</feature>
<name>A0A0P1G436_THAGE</name>
<feature type="compositionally biased region" description="Pro residues" evidence="1">
    <location>
        <begin position="309"/>
        <end position="319"/>
    </location>
</feature>
<feature type="compositionally biased region" description="Acidic residues" evidence="1">
    <location>
        <begin position="264"/>
        <end position="284"/>
    </location>
</feature>
<keyword evidence="3" id="KW-1185">Reference proteome</keyword>
<dbReference type="EMBL" id="CYSA01000028">
    <property type="protein sequence ID" value="CUH68527.1"/>
    <property type="molecule type" value="Genomic_DNA"/>
</dbReference>
<feature type="region of interest" description="Disordered" evidence="1">
    <location>
        <begin position="617"/>
        <end position="864"/>
    </location>
</feature>
<feature type="region of interest" description="Disordered" evidence="1">
    <location>
        <begin position="569"/>
        <end position="603"/>
    </location>
</feature>
<reference evidence="2 3" key="1">
    <citation type="submission" date="2015-09" db="EMBL/GenBank/DDBJ databases">
        <authorList>
            <consortium name="Swine Surveillance"/>
        </authorList>
    </citation>
    <scope>NUCLEOTIDE SEQUENCE [LARGE SCALE GENOMIC DNA]</scope>
    <source>
        <strain evidence="2 3">CECT 4357</strain>
    </source>
</reference>
<sequence>MVRTKKRVPAVISKILKALDDKPPLEAASVLQAAAAEEDSVENQVLLLQARIKLLQDTQKPKRSSRKRKPKPKPVVEEIIEVEPEPEQDNSGTVTAVDLDNLGALFGAVERSANVTEETPPPAPTKPTGAGAVDFGELNALMSDDDDDKDGDATELPDLSAVNDLADTNDLTDTEEDKDQSDDGSDLSALMAAMSGDGTASEMQDTVALEANAGPDVTNDNARSAPASAAIEMPDMSALNDLGNADEDESDDDLSALMAAMSDTPEEPEADETATIADDSDDDLTALMGALQQDSAPETNDDTVAELDPPAPTIPPVPDDPTSGAAEMPDMSALNDLNHEDQDESGDDLSALMAAMSDTPEEPEADETATIADDSDDDLTALMGALQQDSVPETNDDTVAELDLPAPTIPPVPDDPASGAAEMPDMSALIDEDQDESDDDLTALMAAMSDAPEEPNTEETASDDTADDLETLMAAMQDTGEQGPHHAGSNAKAAADVPDDRGEELTVADLAEDIGAPPEPQSLDAPNNPNVEFELETAGVEAAPTVEQASDVDVKEDGVSTDLEVTLNHIEASDTEIPADQTAHLDDNDGYAEQPDAIDDDADDLTALFAALSGGAVDPDLAADDAPELEPSPTATTEADAMAAIHNSEPLGSDDADHPDDQSLSTQEQTTVDLQAAEDHAPAPQQAPTSSNDDDLEAFSDMLSQPHPPTENAAQNAPDDIADDNGQQEIIAGGADGLTDLRDALPNEDAPEDISGLEDSTKTPYRSESDTAQHETAFEPDTDEPDYSEFEALMGGLPEASSMAPIRSEPELDPAAEQFDSPSAVGSPEAGAEAAAPHDPVPAAPLQTETEEPEQPASEDIAPDYSEFEALMGATNADKVSSAENKMKPQLPESNIQGSPRAELPDDLAPMTTTTEAAPLTPSTSDPVDNPEAIDDPVSQAEPAPLAEPTKKATLDDLYQFFPK</sequence>
<evidence type="ECO:0000313" key="2">
    <source>
        <dbReference type="EMBL" id="CUH68527.1"/>
    </source>
</evidence>
<dbReference type="RefSeq" id="WP_058264318.1">
    <property type="nucleotide sequence ID" value="NZ_CP051181.1"/>
</dbReference>
<dbReference type="STRING" id="53501.SAMN04488043_106108"/>
<feature type="compositionally biased region" description="Acidic residues" evidence="1">
    <location>
        <begin position="359"/>
        <end position="379"/>
    </location>
</feature>
<proteinExistence type="predicted"/>
<feature type="compositionally biased region" description="Acidic residues" evidence="1">
    <location>
        <begin position="451"/>
        <end position="470"/>
    </location>
</feature>
<protein>
    <submittedName>
        <fullName evidence="2">Uncharacterized protein</fullName>
    </submittedName>
</protein>
<feature type="compositionally biased region" description="Polar residues" evidence="1">
    <location>
        <begin position="911"/>
        <end position="927"/>
    </location>
</feature>
<evidence type="ECO:0000256" key="1">
    <source>
        <dbReference type="SAM" id="MobiDB-lite"/>
    </source>
</evidence>
<feature type="compositionally biased region" description="Acidic residues" evidence="1">
    <location>
        <begin position="143"/>
        <end position="155"/>
    </location>
</feature>
<feature type="compositionally biased region" description="Acidic residues" evidence="1">
    <location>
        <begin position="78"/>
        <end position="88"/>
    </location>
</feature>
<feature type="region of interest" description="Disordered" evidence="1">
    <location>
        <begin position="57"/>
        <end position="501"/>
    </location>
</feature>
<feature type="compositionally biased region" description="Acidic residues" evidence="1">
    <location>
        <begin position="430"/>
        <end position="441"/>
    </location>
</feature>
<evidence type="ECO:0000313" key="3">
    <source>
        <dbReference type="Proteomes" id="UP000051587"/>
    </source>
</evidence>
<dbReference type="AlphaFoldDB" id="A0A0P1G436"/>
<gene>
    <name evidence="2" type="ORF">TG4357_03647</name>
</gene>
<dbReference type="Proteomes" id="UP000051587">
    <property type="component" value="Unassembled WGS sequence"/>
</dbReference>